<organism evidence="1 2">
    <name type="scientific">Avena sativa</name>
    <name type="common">Oat</name>
    <dbReference type="NCBI Taxonomy" id="4498"/>
    <lineage>
        <taxon>Eukaryota</taxon>
        <taxon>Viridiplantae</taxon>
        <taxon>Streptophyta</taxon>
        <taxon>Embryophyta</taxon>
        <taxon>Tracheophyta</taxon>
        <taxon>Spermatophyta</taxon>
        <taxon>Magnoliopsida</taxon>
        <taxon>Liliopsida</taxon>
        <taxon>Poales</taxon>
        <taxon>Poaceae</taxon>
        <taxon>BOP clade</taxon>
        <taxon>Pooideae</taxon>
        <taxon>Poodae</taxon>
        <taxon>Poeae</taxon>
        <taxon>Poeae Chloroplast Group 1 (Aveneae type)</taxon>
        <taxon>Aveninae</taxon>
        <taxon>Avena</taxon>
    </lineage>
</organism>
<evidence type="ECO:0000313" key="2">
    <source>
        <dbReference type="Proteomes" id="UP001732700"/>
    </source>
</evidence>
<dbReference type="Proteomes" id="UP001732700">
    <property type="component" value="Chromosome 5D"/>
</dbReference>
<sequence>MAATSATTVAASLSVGGGLVRPLGAGASLRHCSPRAKSSVVRASAQQSVKKASAGLTAAAMAAALVMPEVAEAAGPGFSPSLKNFLLSIGSGGIVLLGPALAPGDLVQRPGAHSKGGPEKYRTHL</sequence>
<evidence type="ECO:0000313" key="1">
    <source>
        <dbReference type="EnsemblPlants" id="AVESA.00010b.r2.5DG0999860.1.CDS.1"/>
    </source>
</evidence>
<reference evidence="1" key="2">
    <citation type="submission" date="2025-09" db="UniProtKB">
        <authorList>
            <consortium name="EnsemblPlants"/>
        </authorList>
    </citation>
    <scope>IDENTIFICATION</scope>
</reference>
<reference evidence="1" key="1">
    <citation type="submission" date="2021-05" db="EMBL/GenBank/DDBJ databases">
        <authorList>
            <person name="Scholz U."/>
            <person name="Mascher M."/>
            <person name="Fiebig A."/>
        </authorList>
    </citation>
    <scope>NUCLEOTIDE SEQUENCE [LARGE SCALE GENOMIC DNA]</scope>
</reference>
<protein>
    <submittedName>
        <fullName evidence="1">Uncharacterized protein</fullName>
    </submittedName>
</protein>
<name>A0ACD5YLP6_AVESA</name>
<accession>A0ACD5YLP6</accession>
<proteinExistence type="predicted"/>
<dbReference type="EnsemblPlants" id="AVESA.00010b.r2.5DG0999860.1">
    <property type="protein sequence ID" value="AVESA.00010b.r2.5DG0999860.1.CDS.1"/>
    <property type="gene ID" value="AVESA.00010b.r2.5DG0999860"/>
</dbReference>
<keyword evidence="2" id="KW-1185">Reference proteome</keyword>